<organism evidence="2 3">
    <name type="scientific">Desulfarculus baarsii (strain ATCC 33931 / DSM 2075 / LMG 7858 / VKM B-1802 / 2st14)</name>
    <dbReference type="NCBI Taxonomy" id="644282"/>
    <lineage>
        <taxon>Bacteria</taxon>
        <taxon>Pseudomonadati</taxon>
        <taxon>Thermodesulfobacteriota</taxon>
        <taxon>Desulfarculia</taxon>
        <taxon>Desulfarculales</taxon>
        <taxon>Desulfarculaceae</taxon>
        <taxon>Desulfarculus</taxon>
    </lineage>
</organism>
<dbReference type="Pfam" id="PF01243">
    <property type="entry name" value="PNPOx_N"/>
    <property type="match status" value="1"/>
</dbReference>
<protein>
    <submittedName>
        <fullName evidence="2">Pyridoxamine 5'-phosphate oxidase-related FMN-binding protein</fullName>
    </submittedName>
</protein>
<dbReference type="InterPro" id="IPR012349">
    <property type="entry name" value="Split_barrel_FMN-bd"/>
</dbReference>
<name>E1QKH2_DESB2</name>
<proteinExistence type="predicted"/>
<dbReference type="eggNOG" id="COG0748">
    <property type="taxonomic scope" value="Bacteria"/>
</dbReference>
<keyword evidence="3" id="KW-1185">Reference proteome</keyword>
<accession>E1QKH2</accession>
<dbReference type="SUPFAM" id="SSF50475">
    <property type="entry name" value="FMN-binding split barrel"/>
    <property type="match status" value="1"/>
</dbReference>
<dbReference type="HOGENOM" id="CLU_123705_1_0_7"/>
<evidence type="ECO:0000259" key="1">
    <source>
        <dbReference type="Pfam" id="PF01243"/>
    </source>
</evidence>
<reference evidence="2 3" key="1">
    <citation type="journal article" date="2010" name="Stand. Genomic Sci.">
        <title>Complete genome sequence of Desulfarculus baarsii type strain (2st14).</title>
        <authorList>
            <person name="Sun H."/>
            <person name="Spring S."/>
            <person name="Lapidus A."/>
            <person name="Davenport K."/>
            <person name="Del Rio T.G."/>
            <person name="Tice H."/>
            <person name="Nolan M."/>
            <person name="Copeland A."/>
            <person name="Cheng J.F."/>
            <person name="Lucas S."/>
            <person name="Tapia R."/>
            <person name="Goodwin L."/>
            <person name="Pitluck S."/>
            <person name="Ivanova N."/>
            <person name="Pagani I."/>
            <person name="Mavromatis K."/>
            <person name="Ovchinnikova G."/>
            <person name="Pati A."/>
            <person name="Chen A."/>
            <person name="Palaniappan K."/>
            <person name="Hauser L."/>
            <person name="Chang Y.J."/>
            <person name="Jeffries C.D."/>
            <person name="Detter J.C."/>
            <person name="Han C."/>
            <person name="Rohde M."/>
            <person name="Brambilla E."/>
            <person name="Goker M."/>
            <person name="Woyke T."/>
            <person name="Bristow J."/>
            <person name="Eisen J.A."/>
            <person name="Markowitz V."/>
            <person name="Hugenholtz P."/>
            <person name="Kyrpides N.C."/>
            <person name="Klenk H.P."/>
            <person name="Land M."/>
        </authorList>
    </citation>
    <scope>NUCLEOTIDE SEQUENCE [LARGE SCALE GENOMIC DNA]</scope>
    <source>
        <strain evidence="3">ATCC 33931 / DSM 2075 / LMG 7858 / VKM B-1802 / 2st14</strain>
    </source>
</reference>
<dbReference type="AlphaFoldDB" id="E1QKH2"/>
<evidence type="ECO:0000313" key="3">
    <source>
        <dbReference type="Proteomes" id="UP000009047"/>
    </source>
</evidence>
<dbReference type="KEGG" id="dbr:Deba_2711"/>
<dbReference type="EMBL" id="CP002085">
    <property type="protein sequence ID" value="ADK86065.1"/>
    <property type="molecule type" value="Genomic_DNA"/>
</dbReference>
<dbReference type="RefSeq" id="WP_013259504.1">
    <property type="nucleotide sequence ID" value="NC_014365.1"/>
</dbReference>
<dbReference type="OrthoDB" id="7061375at2"/>
<evidence type="ECO:0000313" key="2">
    <source>
        <dbReference type="EMBL" id="ADK86065.1"/>
    </source>
</evidence>
<sequence>MLDEMRKFIRSRRNCVMATVDGDSPHCSLMSYLVEDDCRFIYVVSKINTKKYQSILKNPKVSLLIDDRASIAGGGQIGLGEVKALTIHGECFPLEDPGRAGSIKRLFSIRYPHLEGLLAEQDIAVLYIEVHDLRMMEGALKANYVNMD</sequence>
<dbReference type="STRING" id="644282.Deba_2711"/>
<dbReference type="Gene3D" id="2.30.110.10">
    <property type="entry name" value="Electron Transport, Fmn-binding Protein, Chain A"/>
    <property type="match status" value="1"/>
</dbReference>
<dbReference type="Proteomes" id="UP000009047">
    <property type="component" value="Chromosome"/>
</dbReference>
<gene>
    <name evidence="2" type="ordered locus">Deba_2711</name>
</gene>
<feature type="domain" description="Pyridoxamine 5'-phosphate oxidase N-terminal" evidence="1">
    <location>
        <begin position="2"/>
        <end position="129"/>
    </location>
</feature>
<dbReference type="InterPro" id="IPR011576">
    <property type="entry name" value="Pyridox_Oxase_N"/>
</dbReference>